<dbReference type="AlphaFoldDB" id="A0AA38LT34"/>
<comment type="caution">
    <text evidence="3">The sequence shown here is derived from an EMBL/GenBank/DDBJ whole genome shotgun (WGS) entry which is preliminary data.</text>
</comment>
<dbReference type="EMBL" id="JAKWFO010000007">
    <property type="protein sequence ID" value="KAI9634395.1"/>
    <property type="molecule type" value="Genomic_DNA"/>
</dbReference>
<dbReference type="GeneID" id="77728141"/>
<dbReference type="GO" id="GO:0006536">
    <property type="term" value="P:glutamate metabolic process"/>
    <property type="evidence" value="ECO:0007669"/>
    <property type="project" value="TreeGrafter"/>
</dbReference>
<sequence length="276" mass="29932">MTLLKSADLQNQSGLDVRLACRSGTFTGPTAGLCPAYVQANLIVLPAKYADDFRGLCRRNPTSCPLLGENRAPGDVRLQQHLAEDSDIRRDAPGYNVYRDGKIFKQNVHDVSEYWEEDSVAFLIGCSFSFEQALTANGLIPRHQLLGRNVPMYKTNVPLCPSGVFGGNTVVSMRPYKVEDIERVRDITRPYIATHGEPVAWGAEAAARLGIANILEPEFGEAPVIEADEVPVFWACGVTPQLVLMSSPAAQGISIGHAPGGMVCLDMKVEDMLAAS</sequence>
<organism evidence="3 4">
    <name type="scientific">Dioszegia hungarica</name>
    <dbReference type="NCBI Taxonomy" id="4972"/>
    <lineage>
        <taxon>Eukaryota</taxon>
        <taxon>Fungi</taxon>
        <taxon>Dikarya</taxon>
        <taxon>Basidiomycota</taxon>
        <taxon>Agaricomycotina</taxon>
        <taxon>Tremellomycetes</taxon>
        <taxon>Tremellales</taxon>
        <taxon>Bulleribasidiaceae</taxon>
        <taxon>Dioszegia</taxon>
    </lineage>
</organism>
<name>A0AA38LT34_9TREE</name>
<dbReference type="SUPFAM" id="SSF160920">
    <property type="entry name" value="PSTPO5379-like"/>
    <property type="match status" value="1"/>
</dbReference>
<dbReference type="GO" id="GO:0047820">
    <property type="term" value="F:D-glutamate cyclase activity"/>
    <property type="evidence" value="ECO:0007669"/>
    <property type="project" value="TreeGrafter"/>
</dbReference>
<dbReference type="RefSeq" id="XP_052944172.1">
    <property type="nucleotide sequence ID" value="XM_053088936.1"/>
</dbReference>
<keyword evidence="2" id="KW-0456">Lyase</keyword>
<dbReference type="Pfam" id="PF07286">
    <property type="entry name" value="D-Glu_cyclase"/>
    <property type="match status" value="1"/>
</dbReference>
<reference evidence="3" key="1">
    <citation type="journal article" date="2022" name="G3 (Bethesda)">
        <title>High quality genome of the basidiomycete yeast Dioszegia hungarica PDD-24b-2 isolated from cloud water.</title>
        <authorList>
            <person name="Jarrige D."/>
            <person name="Haridas S."/>
            <person name="Bleykasten-Grosshans C."/>
            <person name="Joly M."/>
            <person name="Nadalig T."/>
            <person name="Sancelme M."/>
            <person name="Vuilleumier S."/>
            <person name="Grigoriev I.V."/>
            <person name="Amato P."/>
            <person name="Bringel F."/>
        </authorList>
    </citation>
    <scope>NUCLEOTIDE SEQUENCE</scope>
    <source>
        <strain evidence="3">PDD-24b-2</strain>
    </source>
</reference>
<dbReference type="InterPro" id="IPR038021">
    <property type="entry name" value="Putative_hydro-lyase"/>
</dbReference>
<dbReference type="InterPro" id="IPR009906">
    <property type="entry name" value="D-Glu_cyclase"/>
</dbReference>
<gene>
    <name evidence="3" type="ORF">MKK02DRAFT_34415</name>
</gene>
<protein>
    <recommendedName>
        <fullName evidence="5">Hydro-lyase</fullName>
    </recommendedName>
</protein>
<accession>A0AA38LT34</accession>
<dbReference type="PIRSF" id="PIRSF029755">
    <property type="entry name" value="UCP029755"/>
    <property type="match status" value="1"/>
</dbReference>
<dbReference type="Gene3D" id="3.30.2040.10">
    <property type="entry name" value="PSTPO5379-like domain"/>
    <property type="match status" value="1"/>
</dbReference>
<evidence type="ECO:0000313" key="4">
    <source>
        <dbReference type="Proteomes" id="UP001164286"/>
    </source>
</evidence>
<evidence type="ECO:0000313" key="3">
    <source>
        <dbReference type="EMBL" id="KAI9634395.1"/>
    </source>
</evidence>
<dbReference type="PANTHER" id="PTHR32022:SF10">
    <property type="entry name" value="D-GLUTAMATE CYCLASE, MITOCHONDRIAL"/>
    <property type="match status" value="1"/>
</dbReference>
<dbReference type="Proteomes" id="UP001164286">
    <property type="component" value="Unassembled WGS sequence"/>
</dbReference>
<dbReference type="PANTHER" id="PTHR32022">
    <property type="entry name" value="D-GLUTAMATE CYCLASE, MITOCHONDRIAL"/>
    <property type="match status" value="1"/>
</dbReference>
<dbReference type="Gene3D" id="3.40.1640.10">
    <property type="entry name" value="PSTPO5379-like"/>
    <property type="match status" value="1"/>
</dbReference>
<dbReference type="InterPro" id="IPR016938">
    <property type="entry name" value="UPF0317"/>
</dbReference>
<comment type="similarity">
    <text evidence="1">Belongs to the D-glutamate cyclase family.</text>
</comment>
<dbReference type="FunFam" id="3.30.2040.10:FF:000001">
    <property type="entry name" value="D-glutamate cyclase, mitochondrial"/>
    <property type="match status" value="1"/>
</dbReference>
<evidence type="ECO:0000256" key="2">
    <source>
        <dbReference type="ARBA" id="ARBA00023239"/>
    </source>
</evidence>
<evidence type="ECO:0000256" key="1">
    <source>
        <dbReference type="ARBA" id="ARBA00007896"/>
    </source>
</evidence>
<keyword evidence="4" id="KW-1185">Reference proteome</keyword>
<evidence type="ECO:0008006" key="5">
    <source>
        <dbReference type="Google" id="ProtNLM"/>
    </source>
</evidence>
<proteinExistence type="inferred from homology"/>